<protein>
    <submittedName>
        <fullName evidence="3">VOC family protein</fullName>
    </submittedName>
</protein>
<dbReference type="Gene3D" id="3.10.180.10">
    <property type="entry name" value="2,3-Dihydroxybiphenyl 1,2-Dioxygenase, domain 1"/>
    <property type="match status" value="1"/>
</dbReference>
<dbReference type="PROSITE" id="PS51819">
    <property type="entry name" value="VOC"/>
    <property type="match status" value="1"/>
</dbReference>
<evidence type="ECO:0000259" key="2">
    <source>
        <dbReference type="PROSITE" id="PS51819"/>
    </source>
</evidence>
<dbReference type="PANTHER" id="PTHR43048">
    <property type="entry name" value="METHYLMALONYL-COA EPIMERASE"/>
    <property type="match status" value="1"/>
</dbReference>
<evidence type="ECO:0000256" key="1">
    <source>
        <dbReference type="ARBA" id="ARBA00022723"/>
    </source>
</evidence>
<dbReference type="GO" id="GO:0046872">
    <property type="term" value="F:metal ion binding"/>
    <property type="evidence" value="ECO:0007669"/>
    <property type="project" value="UniProtKB-KW"/>
</dbReference>
<keyword evidence="1" id="KW-0479">Metal-binding</keyword>
<comment type="caution">
    <text evidence="3">The sequence shown here is derived from an EMBL/GenBank/DDBJ whole genome shotgun (WGS) entry which is preliminary data.</text>
</comment>
<dbReference type="RefSeq" id="WP_076001506.1">
    <property type="nucleotide sequence ID" value="NZ_PKUS01000011.1"/>
</dbReference>
<dbReference type="GO" id="GO:0004462">
    <property type="term" value="F:lactoylglutathione lyase activity"/>
    <property type="evidence" value="ECO:0007669"/>
    <property type="project" value="InterPro"/>
</dbReference>
<proteinExistence type="predicted"/>
<dbReference type="Pfam" id="PF00903">
    <property type="entry name" value="Glyoxalase"/>
    <property type="match status" value="1"/>
</dbReference>
<dbReference type="AlphaFoldDB" id="A0A2N5X2P4"/>
<dbReference type="InterPro" id="IPR018146">
    <property type="entry name" value="Glyoxalase_1_CS"/>
</dbReference>
<dbReference type="EMBL" id="PKUS01000011">
    <property type="protein sequence ID" value="PLW68748.1"/>
    <property type="molecule type" value="Genomic_DNA"/>
</dbReference>
<gene>
    <name evidence="3" type="ORF">C0039_10755</name>
</gene>
<reference evidence="3 4" key="1">
    <citation type="submission" date="2018-01" db="EMBL/GenBank/DDBJ databases">
        <title>The draft genome sequence of Halioglobus lutimaris HF004.</title>
        <authorList>
            <person name="Du Z.-J."/>
            <person name="Shi M.-J."/>
        </authorList>
    </citation>
    <scope>NUCLEOTIDE SEQUENCE [LARGE SCALE GENOMIC DNA]</scope>
    <source>
        <strain evidence="3 4">HF004</strain>
    </source>
</reference>
<sequence length="158" mass="16987">MILGVNHVALSVPDMDRALQFYCDLLGFKKLVETGWAAGTEEADTILAVAGTSARACHVGTENLLIELFQFGDCDPAPQDPRRPVIDHGITHICLAVTDLDEEYARLSAAGMQFNSPPTGVGIPGVRTVYGRDPFGNVVELEEAIGRVKPQQSPMPVV</sequence>
<dbReference type="GO" id="GO:0004493">
    <property type="term" value="F:methylmalonyl-CoA epimerase activity"/>
    <property type="evidence" value="ECO:0007669"/>
    <property type="project" value="TreeGrafter"/>
</dbReference>
<evidence type="ECO:0000313" key="3">
    <source>
        <dbReference type="EMBL" id="PLW68748.1"/>
    </source>
</evidence>
<dbReference type="OrthoDB" id="9795618at2"/>
<dbReference type="InterPro" id="IPR029068">
    <property type="entry name" value="Glyas_Bleomycin-R_OHBP_Dase"/>
</dbReference>
<evidence type="ECO:0000313" key="4">
    <source>
        <dbReference type="Proteomes" id="UP000235005"/>
    </source>
</evidence>
<dbReference type="SUPFAM" id="SSF54593">
    <property type="entry name" value="Glyoxalase/Bleomycin resistance protein/Dihydroxybiphenyl dioxygenase"/>
    <property type="match status" value="1"/>
</dbReference>
<feature type="domain" description="VOC" evidence="2">
    <location>
        <begin position="4"/>
        <end position="144"/>
    </location>
</feature>
<dbReference type="Proteomes" id="UP000235005">
    <property type="component" value="Unassembled WGS sequence"/>
</dbReference>
<organism evidence="3 4">
    <name type="scientific">Pseudohalioglobus lutimaris</name>
    <dbReference type="NCBI Taxonomy" id="1737061"/>
    <lineage>
        <taxon>Bacteria</taxon>
        <taxon>Pseudomonadati</taxon>
        <taxon>Pseudomonadota</taxon>
        <taxon>Gammaproteobacteria</taxon>
        <taxon>Cellvibrionales</taxon>
        <taxon>Halieaceae</taxon>
        <taxon>Pseudohalioglobus</taxon>
    </lineage>
</organism>
<dbReference type="InterPro" id="IPR051785">
    <property type="entry name" value="MMCE/EMCE_epimerase"/>
</dbReference>
<dbReference type="InterPro" id="IPR004360">
    <property type="entry name" value="Glyas_Fos-R_dOase_dom"/>
</dbReference>
<dbReference type="InterPro" id="IPR037523">
    <property type="entry name" value="VOC_core"/>
</dbReference>
<keyword evidence="4" id="KW-1185">Reference proteome</keyword>
<accession>A0A2N5X2P4</accession>
<dbReference type="PANTHER" id="PTHR43048:SF6">
    <property type="entry name" value="BLR8189 PROTEIN"/>
    <property type="match status" value="1"/>
</dbReference>
<dbReference type="PROSITE" id="PS00934">
    <property type="entry name" value="GLYOXALASE_I_1"/>
    <property type="match status" value="1"/>
</dbReference>
<name>A0A2N5X2P4_9GAMM</name>
<dbReference type="GO" id="GO:0046491">
    <property type="term" value="P:L-methylmalonyl-CoA metabolic process"/>
    <property type="evidence" value="ECO:0007669"/>
    <property type="project" value="TreeGrafter"/>
</dbReference>